<dbReference type="Pfam" id="PF01612">
    <property type="entry name" value="DNA_pol_A_exo1"/>
    <property type="match status" value="1"/>
</dbReference>
<evidence type="ECO:0000256" key="2">
    <source>
        <dbReference type="ARBA" id="ARBA00022801"/>
    </source>
</evidence>
<dbReference type="Gene3D" id="1.10.150.80">
    <property type="entry name" value="HRDC domain"/>
    <property type="match status" value="2"/>
</dbReference>
<dbReference type="InterPro" id="IPR002121">
    <property type="entry name" value="HRDC_dom"/>
</dbReference>
<dbReference type="GO" id="GO:0003676">
    <property type="term" value="F:nucleic acid binding"/>
    <property type="evidence" value="ECO:0007669"/>
    <property type="project" value="InterPro"/>
</dbReference>
<dbReference type="PANTHER" id="PTHR13620:SF104">
    <property type="entry name" value="EXONUCLEASE 3'-5' DOMAIN-CONTAINING PROTEIN 2"/>
    <property type="match status" value="1"/>
</dbReference>
<dbReference type="EMBL" id="MU001748">
    <property type="protein sequence ID" value="KAF2800368.1"/>
    <property type="molecule type" value="Genomic_DNA"/>
</dbReference>
<dbReference type="SMART" id="SM00474">
    <property type="entry name" value="35EXOc"/>
    <property type="match status" value="1"/>
</dbReference>
<dbReference type="GO" id="GO:0008408">
    <property type="term" value="F:3'-5' exonuclease activity"/>
    <property type="evidence" value="ECO:0007669"/>
    <property type="project" value="InterPro"/>
</dbReference>
<dbReference type="OrthoDB" id="1920326at2759"/>
<evidence type="ECO:0000313" key="5">
    <source>
        <dbReference type="Proteomes" id="UP000799757"/>
    </source>
</evidence>
<dbReference type="SMART" id="SM00341">
    <property type="entry name" value="HRDC"/>
    <property type="match status" value="1"/>
</dbReference>
<evidence type="ECO:0000313" key="4">
    <source>
        <dbReference type="EMBL" id="KAF2800368.1"/>
    </source>
</evidence>
<dbReference type="InterPro" id="IPR051132">
    <property type="entry name" value="3-5_Exonuclease_domain"/>
</dbReference>
<dbReference type="GO" id="GO:0005634">
    <property type="term" value="C:nucleus"/>
    <property type="evidence" value="ECO:0007669"/>
    <property type="project" value="TreeGrafter"/>
</dbReference>
<dbReference type="SUPFAM" id="SSF47819">
    <property type="entry name" value="HRDC-like"/>
    <property type="match status" value="1"/>
</dbReference>
<organism evidence="4 5">
    <name type="scientific">Melanomma pulvis-pyrius CBS 109.77</name>
    <dbReference type="NCBI Taxonomy" id="1314802"/>
    <lineage>
        <taxon>Eukaryota</taxon>
        <taxon>Fungi</taxon>
        <taxon>Dikarya</taxon>
        <taxon>Ascomycota</taxon>
        <taxon>Pezizomycotina</taxon>
        <taxon>Dothideomycetes</taxon>
        <taxon>Pleosporomycetidae</taxon>
        <taxon>Pleosporales</taxon>
        <taxon>Melanommataceae</taxon>
        <taxon>Melanomma</taxon>
    </lineage>
</organism>
<keyword evidence="2" id="KW-0378">Hydrolase</keyword>
<dbReference type="InterPro" id="IPR010997">
    <property type="entry name" value="HRDC-like_sf"/>
</dbReference>
<dbReference type="GO" id="GO:0000166">
    <property type="term" value="F:nucleotide binding"/>
    <property type="evidence" value="ECO:0007669"/>
    <property type="project" value="InterPro"/>
</dbReference>
<evidence type="ECO:0000259" key="3">
    <source>
        <dbReference type="PROSITE" id="PS50967"/>
    </source>
</evidence>
<dbReference type="AlphaFoldDB" id="A0A6A6XVU5"/>
<dbReference type="GO" id="GO:0006139">
    <property type="term" value="P:nucleobase-containing compound metabolic process"/>
    <property type="evidence" value="ECO:0007669"/>
    <property type="project" value="InterPro"/>
</dbReference>
<dbReference type="InterPro" id="IPR012337">
    <property type="entry name" value="RNaseH-like_sf"/>
</dbReference>
<feature type="domain" description="HRDC" evidence="3">
    <location>
        <begin position="338"/>
        <end position="418"/>
    </location>
</feature>
<gene>
    <name evidence="4" type="ORF">K505DRAFT_320477</name>
</gene>
<name>A0A6A6XVU5_9PLEO</name>
<sequence length="633" mass="68714">MTNPLESVNLNATEIKSDGEAGWPLSYRLQIPQCQNLGDPPPKQWWSHRLYRGPENKAVEVLYSKTKEDSEALALKFLDEPMVGFDMEWPIFPKTDRLQEKIGLIQVACEDKIALFHIGLHVGETTEELIAPSLQKIIESSSIAKTGVAINKADFGRLSKYFGLKPKAAFELSHLHRLVTFGASRPELVTAKFVKLSEQVEDHLGLPLSKGEVRTSNWSRPLSQEQIDYAAADAYAGFMLFHCMNAKRKTMEPAPPLPIMADEYLRSGKNTTLQLQPLEEGGSITTIAGFFGLNKDISKALEGQGVVEAAAAEIKASTKAKAKAKEIQGPKKDHEPLDSFSQALYKSLSLRRKALADSIALPAYRVASNAVLEGLARERPLNEDALLQVKGVGKWQQETYGAEWLQVITLFLAENKVEACQAVVEVSLAAAVPDGDVCATVVGLDARTSTASATPTQRRRIAAVTQLEGSYSSSAACGNPPIRTPVLHTGLSFNLEDTRLDSEEGVEMDQGRASDSAAAAAAAATTTYATAPSRSTSQLKRKRSSTAVGEDVSLELVIFRNKLLAFSRQVTSKLNPRPVTALVTEGTLDQIVSAVPQTKEELDRIPGIGRLVDACEGIGRDLLAQIHKYAPGT</sequence>
<dbReference type="Proteomes" id="UP000799757">
    <property type="component" value="Unassembled WGS sequence"/>
</dbReference>
<dbReference type="PROSITE" id="PS50967">
    <property type="entry name" value="HRDC"/>
    <property type="match status" value="1"/>
</dbReference>
<accession>A0A6A6XVU5</accession>
<proteinExistence type="predicted"/>
<keyword evidence="1" id="KW-0540">Nuclease</keyword>
<dbReference type="Pfam" id="PF00570">
    <property type="entry name" value="HRDC"/>
    <property type="match status" value="1"/>
</dbReference>
<dbReference type="CDD" id="cd06141">
    <property type="entry name" value="WRN_exo"/>
    <property type="match status" value="1"/>
</dbReference>
<protein>
    <recommendedName>
        <fullName evidence="3">HRDC domain-containing protein</fullName>
    </recommendedName>
</protein>
<dbReference type="GO" id="GO:0005737">
    <property type="term" value="C:cytoplasm"/>
    <property type="evidence" value="ECO:0007669"/>
    <property type="project" value="TreeGrafter"/>
</dbReference>
<reference evidence="4" key="1">
    <citation type="journal article" date="2020" name="Stud. Mycol.">
        <title>101 Dothideomycetes genomes: a test case for predicting lifestyles and emergence of pathogens.</title>
        <authorList>
            <person name="Haridas S."/>
            <person name="Albert R."/>
            <person name="Binder M."/>
            <person name="Bloem J."/>
            <person name="Labutti K."/>
            <person name="Salamov A."/>
            <person name="Andreopoulos B."/>
            <person name="Baker S."/>
            <person name="Barry K."/>
            <person name="Bills G."/>
            <person name="Bluhm B."/>
            <person name="Cannon C."/>
            <person name="Castanera R."/>
            <person name="Culley D."/>
            <person name="Daum C."/>
            <person name="Ezra D."/>
            <person name="Gonzalez J."/>
            <person name="Henrissat B."/>
            <person name="Kuo A."/>
            <person name="Liang C."/>
            <person name="Lipzen A."/>
            <person name="Lutzoni F."/>
            <person name="Magnuson J."/>
            <person name="Mondo S."/>
            <person name="Nolan M."/>
            <person name="Ohm R."/>
            <person name="Pangilinan J."/>
            <person name="Park H.-J."/>
            <person name="Ramirez L."/>
            <person name="Alfaro M."/>
            <person name="Sun H."/>
            <person name="Tritt A."/>
            <person name="Yoshinaga Y."/>
            <person name="Zwiers L.-H."/>
            <person name="Turgeon B."/>
            <person name="Goodwin S."/>
            <person name="Spatafora J."/>
            <person name="Crous P."/>
            <person name="Grigoriev I."/>
        </authorList>
    </citation>
    <scope>NUCLEOTIDE SEQUENCE</scope>
    <source>
        <strain evidence="4">CBS 109.77</strain>
    </source>
</reference>
<dbReference type="InterPro" id="IPR044876">
    <property type="entry name" value="HRDC_dom_sf"/>
</dbReference>
<dbReference type="InterPro" id="IPR002562">
    <property type="entry name" value="3'-5'_exonuclease_dom"/>
</dbReference>
<dbReference type="InterPro" id="IPR036397">
    <property type="entry name" value="RNaseH_sf"/>
</dbReference>
<dbReference type="Gene3D" id="3.30.420.10">
    <property type="entry name" value="Ribonuclease H-like superfamily/Ribonuclease H"/>
    <property type="match status" value="1"/>
</dbReference>
<dbReference type="PANTHER" id="PTHR13620">
    <property type="entry name" value="3-5 EXONUCLEASE"/>
    <property type="match status" value="1"/>
</dbReference>
<keyword evidence="5" id="KW-1185">Reference proteome</keyword>
<evidence type="ECO:0000256" key="1">
    <source>
        <dbReference type="ARBA" id="ARBA00022722"/>
    </source>
</evidence>
<dbReference type="SUPFAM" id="SSF53098">
    <property type="entry name" value="Ribonuclease H-like"/>
    <property type="match status" value="1"/>
</dbReference>